<proteinExistence type="predicted"/>
<feature type="compositionally biased region" description="Polar residues" evidence="1">
    <location>
        <begin position="213"/>
        <end position="238"/>
    </location>
</feature>
<evidence type="ECO:0000313" key="3">
    <source>
        <dbReference type="EMBL" id="EJF57063.1"/>
    </source>
</evidence>
<feature type="region of interest" description="Disordered" evidence="1">
    <location>
        <begin position="350"/>
        <end position="370"/>
    </location>
</feature>
<dbReference type="HOGENOM" id="CLU_356788_0_0_1"/>
<protein>
    <recommendedName>
        <fullName evidence="5">Mid2 domain-containing protein</fullName>
    </recommendedName>
</protein>
<dbReference type="GeneID" id="18834571"/>
<feature type="region of interest" description="Disordered" evidence="1">
    <location>
        <begin position="198"/>
        <end position="238"/>
    </location>
</feature>
<sequence>MISAVLRIRRVTVSFHLGNPLGTGVKRRGRSYFIFVGSKETALILRETIGPRILLDLFASPELKQRPLLYQFIRVIQDKPNGNASSYTKTLQTHLSPDNGTFIHSRRWWSLSKNGQPIFRYSYLYNVNFHSVYVIRHVNPINRISIDHGNIDSNNHALERLFIAGTFNWEARWLSKKNRVVLTNGHRSTESYTSTAFWSSSLPSQSGTTSLTASSPRTSPTDSETMQSSETTDSQTTLSLSITATLPTALSSLSAKPRTSHGQNLGIRVGIAMGSLTAIALVVLGLLYFRKWSNYRTQRAKEESGLHSEPSYPDSSICADDDAASHLSEYESEKPITAWDPRLFIREKTHTPPSLSPPMQPTSLSTSMASCSPDISRKATILSLLVAGANAAYTPKLNDQANPSLNQRATSQLGWRAGPPSSSLDRLRLPEGHAHEQHGDYPCPPGCNHGGQNQPLPRGLPKSLMPKTVDIGDRRLRPTSLLLHQRGFTTVTTTTVFTTRTSTVIIQPHLPNQQNRTPSQSQSLATTHPATPPSSSSPPSQAMSNTPGSASSSKTSSSTSDKIITPTRSSPSSATTITTSAPSTASSASQTNSSDRQPPQPGRALSERVKIGIAAGGGMIILILVIIALCLRRKYLEKHEMERTAARPADLNPPPYLHLSIVTPEKTRSTSKGWVDRRSVASIAYSALSPMSFVMRQSDTESTAEARTAVEDAVDTAAHTRTAQSAHSSTNERRRMRALPPLPKSSKRQSTPTNANKLAPAIPITPFLTRALKPQWRNTGTPETAF</sequence>
<keyword evidence="2" id="KW-0812">Transmembrane</keyword>
<feature type="compositionally biased region" description="Low complexity" evidence="1">
    <location>
        <begin position="199"/>
        <end position="212"/>
    </location>
</feature>
<organism evidence="3 4">
    <name type="scientific">Dichomitus squalens (strain LYAD-421)</name>
    <name type="common">Western red white-rot fungus</name>
    <dbReference type="NCBI Taxonomy" id="732165"/>
    <lineage>
        <taxon>Eukaryota</taxon>
        <taxon>Fungi</taxon>
        <taxon>Dikarya</taxon>
        <taxon>Basidiomycota</taxon>
        <taxon>Agaricomycotina</taxon>
        <taxon>Agaricomycetes</taxon>
        <taxon>Polyporales</taxon>
        <taxon>Polyporaceae</taxon>
        <taxon>Dichomitus</taxon>
    </lineage>
</organism>
<gene>
    <name evidence="3" type="ORF">DICSQDRAFT_129730</name>
</gene>
<feature type="compositionally biased region" description="Low complexity" evidence="1">
    <location>
        <begin position="537"/>
        <end position="594"/>
    </location>
</feature>
<accession>R7SME6</accession>
<feature type="compositionally biased region" description="Polar residues" evidence="1">
    <location>
        <begin position="719"/>
        <end position="729"/>
    </location>
</feature>
<keyword evidence="2" id="KW-0472">Membrane</keyword>
<feature type="region of interest" description="Disordered" evidence="1">
    <location>
        <begin position="716"/>
        <end position="759"/>
    </location>
</feature>
<keyword evidence="2" id="KW-1133">Transmembrane helix</keyword>
<evidence type="ECO:0000256" key="2">
    <source>
        <dbReference type="SAM" id="Phobius"/>
    </source>
</evidence>
<dbReference type="AlphaFoldDB" id="R7SME6"/>
<name>R7SME6_DICSQ</name>
<evidence type="ECO:0000256" key="1">
    <source>
        <dbReference type="SAM" id="MobiDB-lite"/>
    </source>
</evidence>
<reference evidence="3 4" key="1">
    <citation type="journal article" date="2012" name="Science">
        <title>The Paleozoic origin of enzymatic lignin decomposition reconstructed from 31 fungal genomes.</title>
        <authorList>
            <person name="Floudas D."/>
            <person name="Binder M."/>
            <person name="Riley R."/>
            <person name="Barry K."/>
            <person name="Blanchette R.A."/>
            <person name="Henrissat B."/>
            <person name="Martinez A.T."/>
            <person name="Otillar R."/>
            <person name="Spatafora J.W."/>
            <person name="Yadav J.S."/>
            <person name="Aerts A."/>
            <person name="Benoit I."/>
            <person name="Boyd A."/>
            <person name="Carlson A."/>
            <person name="Copeland A."/>
            <person name="Coutinho P.M."/>
            <person name="de Vries R.P."/>
            <person name="Ferreira P."/>
            <person name="Findley K."/>
            <person name="Foster B."/>
            <person name="Gaskell J."/>
            <person name="Glotzer D."/>
            <person name="Gorecki P."/>
            <person name="Heitman J."/>
            <person name="Hesse C."/>
            <person name="Hori C."/>
            <person name="Igarashi K."/>
            <person name="Jurgens J.A."/>
            <person name="Kallen N."/>
            <person name="Kersten P."/>
            <person name="Kohler A."/>
            <person name="Kuees U."/>
            <person name="Kumar T.K.A."/>
            <person name="Kuo A."/>
            <person name="LaButti K."/>
            <person name="Larrondo L.F."/>
            <person name="Lindquist E."/>
            <person name="Ling A."/>
            <person name="Lombard V."/>
            <person name="Lucas S."/>
            <person name="Lundell T."/>
            <person name="Martin R."/>
            <person name="McLaughlin D.J."/>
            <person name="Morgenstern I."/>
            <person name="Morin E."/>
            <person name="Murat C."/>
            <person name="Nagy L.G."/>
            <person name="Nolan M."/>
            <person name="Ohm R.A."/>
            <person name="Patyshakuliyeva A."/>
            <person name="Rokas A."/>
            <person name="Ruiz-Duenas F.J."/>
            <person name="Sabat G."/>
            <person name="Salamov A."/>
            <person name="Samejima M."/>
            <person name="Schmutz J."/>
            <person name="Slot J.C."/>
            <person name="St John F."/>
            <person name="Stenlid J."/>
            <person name="Sun H."/>
            <person name="Sun S."/>
            <person name="Syed K."/>
            <person name="Tsang A."/>
            <person name="Wiebenga A."/>
            <person name="Young D."/>
            <person name="Pisabarro A."/>
            <person name="Eastwood D.C."/>
            <person name="Martin F."/>
            <person name="Cullen D."/>
            <person name="Grigoriev I.V."/>
            <person name="Hibbett D.S."/>
        </authorList>
    </citation>
    <scope>NUCLEOTIDE SEQUENCE [LARGE SCALE GENOMIC DNA]</scope>
    <source>
        <strain evidence="3 4">LYAD-421 SS1</strain>
    </source>
</reference>
<evidence type="ECO:0000313" key="4">
    <source>
        <dbReference type="Proteomes" id="UP000053319"/>
    </source>
</evidence>
<feature type="compositionally biased region" description="Polar residues" evidence="1">
    <location>
        <begin position="361"/>
        <end position="370"/>
    </location>
</feature>
<feature type="region of interest" description="Disordered" evidence="1">
    <location>
        <begin position="507"/>
        <end position="604"/>
    </location>
</feature>
<dbReference type="Proteomes" id="UP000053319">
    <property type="component" value="Unassembled WGS sequence"/>
</dbReference>
<evidence type="ECO:0008006" key="5">
    <source>
        <dbReference type="Google" id="ProtNLM"/>
    </source>
</evidence>
<dbReference type="RefSeq" id="XP_007370229.1">
    <property type="nucleotide sequence ID" value="XM_007370167.1"/>
</dbReference>
<dbReference type="EMBL" id="JH719458">
    <property type="protein sequence ID" value="EJF57063.1"/>
    <property type="molecule type" value="Genomic_DNA"/>
</dbReference>
<dbReference type="KEGG" id="dsq:DICSQDRAFT_129730"/>
<feature type="region of interest" description="Disordered" evidence="1">
    <location>
        <begin position="432"/>
        <end position="466"/>
    </location>
</feature>
<feature type="transmembrane region" description="Helical" evidence="2">
    <location>
        <begin position="611"/>
        <end position="631"/>
    </location>
</feature>
<feature type="transmembrane region" description="Helical" evidence="2">
    <location>
        <begin position="265"/>
        <end position="289"/>
    </location>
</feature>
<feature type="compositionally biased region" description="Polar residues" evidence="1">
    <location>
        <begin position="510"/>
        <end position="529"/>
    </location>
</feature>